<comment type="caution">
    <text evidence="3">The sequence shown here is derived from an EMBL/GenBank/DDBJ whole genome shotgun (WGS) entry which is preliminary data.</text>
</comment>
<accession>A0ABW0NL84</accession>
<gene>
    <name evidence="3" type="ORF">ACFPJ4_03660</name>
</gene>
<dbReference type="RefSeq" id="WP_386738932.1">
    <property type="nucleotide sequence ID" value="NZ_JBHSMG010000001.1"/>
</dbReference>
<reference evidence="4" key="1">
    <citation type="journal article" date="2019" name="Int. J. Syst. Evol. Microbiol.">
        <title>The Global Catalogue of Microorganisms (GCM) 10K type strain sequencing project: providing services to taxonomists for standard genome sequencing and annotation.</title>
        <authorList>
            <consortium name="The Broad Institute Genomics Platform"/>
            <consortium name="The Broad Institute Genome Sequencing Center for Infectious Disease"/>
            <person name="Wu L."/>
            <person name="Ma J."/>
        </authorList>
    </citation>
    <scope>NUCLEOTIDE SEQUENCE [LARGE SCALE GENOMIC DNA]</scope>
    <source>
        <strain evidence="4">CGMCC 4.6997</strain>
    </source>
</reference>
<keyword evidence="2" id="KW-0472">Membrane</keyword>
<evidence type="ECO:0000313" key="3">
    <source>
        <dbReference type="EMBL" id="MFC5501335.1"/>
    </source>
</evidence>
<feature type="compositionally biased region" description="Pro residues" evidence="1">
    <location>
        <begin position="18"/>
        <end position="55"/>
    </location>
</feature>
<dbReference type="Proteomes" id="UP001596039">
    <property type="component" value="Unassembled WGS sequence"/>
</dbReference>
<evidence type="ECO:0000313" key="4">
    <source>
        <dbReference type="Proteomes" id="UP001596039"/>
    </source>
</evidence>
<evidence type="ECO:0000256" key="2">
    <source>
        <dbReference type="SAM" id="Phobius"/>
    </source>
</evidence>
<keyword evidence="2" id="KW-0812">Transmembrane</keyword>
<sequence length="352" mass="36686">MEDQVPPFVPPSAGGTPPAGPPVPPPLSPPAGPPVLAPPRGLPLPGDPPGYPLGGPPVGFAAPPARAPHPRRTLGIVSGIVVLSLLLVAGGVWGAVSIVQHLGHATSNFRNAGDGPPVAGAPQSPLARDPLNCAADCFADFIATATVPPPSATRKLGLTDQTDAYGDYASSDAGGEYDSTLDNWTKQQGTPATCFFTYFQSPVAETLGARPRDDVSTIDYTGTYTDSDKVDTLGQSIRMFQNSDQAVAYLAQLAHHVDACDSYRSGTGADRVTTAVTPAPQLERLPASVAAIGWDESWAGGRYYTIDLQRGNLVVRTYLDVEDAAITESRFRDFVSAEAQQLAALRTPGSTS</sequence>
<organism evidence="3 4">
    <name type="scientific">Lysinimonas soli</name>
    <dbReference type="NCBI Taxonomy" id="1074233"/>
    <lineage>
        <taxon>Bacteria</taxon>
        <taxon>Bacillati</taxon>
        <taxon>Actinomycetota</taxon>
        <taxon>Actinomycetes</taxon>
        <taxon>Micrococcales</taxon>
        <taxon>Microbacteriaceae</taxon>
        <taxon>Lysinimonas</taxon>
    </lineage>
</organism>
<evidence type="ECO:0000256" key="1">
    <source>
        <dbReference type="SAM" id="MobiDB-lite"/>
    </source>
</evidence>
<feature type="transmembrane region" description="Helical" evidence="2">
    <location>
        <begin position="74"/>
        <end position="96"/>
    </location>
</feature>
<dbReference type="EMBL" id="JBHSMG010000001">
    <property type="protein sequence ID" value="MFC5501335.1"/>
    <property type="molecule type" value="Genomic_DNA"/>
</dbReference>
<evidence type="ECO:0008006" key="5">
    <source>
        <dbReference type="Google" id="ProtNLM"/>
    </source>
</evidence>
<feature type="region of interest" description="Disordered" evidence="1">
    <location>
        <begin position="1"/>
        <end position="55"/>
    </location>
</feature>
<keyword evidence="4" id="KW-1185">Reference proteome</keyword>
<name>A0ABW0NL84_9MICO</name>
<proteinExistence type="predicted"/>
<protein>
    <recommendedName>
        <fullName evidence="5">PknH-like extracellular domain-containing protein</fullName>
    </recommendedName>
</protein>
<keyword evidence="2" id="KW-1133">Transmembrane helix</keyword>